<feature type="transmembrane region" description="Helical" evidence="1">
    <location>
        <begin position="104"/>
        <end position="122"/>
    </location>
</feature>
<dbReference type="EMBL" id="JAULSU010000006">
    <property type="protein sequence ID" value="KAK0613359.1"/>
    <property type="molecule type" value="Genomic_DNA"/>
</dbReference>
<protein>
    <submittedName>
        <fullName evidence="2">Uncharacterized protein</fullName>
    </submittedName>
</protein>
<feature type="transmembrane region" description="Helical" evidence="1">
    <location>
        <begin position="51"/>
        <end position="69"/>
    </location>
</feature>
<comment type="caution">
    <text evidence="2">The sequence shown here is derived from an EMBL/GenBank/DDBJ whole genome shotgun (WGS) entry which is preliminary data.</text>
</comment>
<accession>A0AA39WDG1</accession>
<gene>
    <name evidence="2" type="ORF">B0T14DRAFT_569419</name>
</gene>
<dbReference type="Proteomes" id="UP001175000">
    <property type="component" value="Unassembled WGS sequence"/>
</dbReference>
<keyword evidence="1" id="KW-0472">Membrane</keyword>
<evidence type="ECO:0000313" key="3">
    <source>
        <dbReference type="Proteomes" id="UP001175000"/>
    </source>
</evidence>
<proteinExistence type="predicted"/>
<organism evidence="2 3">
    <name type="scientific">Immersiella caudata</name>
    <dbReference type="NCBI Taxonomy" id="314043"/>
    <lineage>
        <taxon>Eukaryota</taxon>
        <taxon>Fungi</taxon>
        <taxon>Dikarya</taxon>
        <taxon>Ascomycota</taxon>
        <taxon>Pezizomycotina</taxon>
        <taxon>Sordariomycetes</taxon>
        <taxon>Sordariomycetidae</taxon>
        <taxon>Sordariales</taxon>
        <taxon>Lasiosphaeriaceae</taxon>
        <taxon>Immersiella</taxon>
    </lineage>
</organism>
<keyword evidence="1" id="KW-1133">Transmembrane helix</keyword>
<evidence type="ECO:0000313" key="2">
    <source>
        <dbReference type="EMBL" id="KAK0613359.1"/>
    </source>
</evidence>
<sequence length="141" mass="15580">MHIAHTVNDTVSLLFGYLYTIMIIKSRRPPEDSWRAGLPLMEQLPSSLEHPATFIAILQFTIWSLLGILHSLRSPRYWPECGLVAGAVSIATGAWYGVATMIDTIIITAYLSLVVAKAVEWASAWRTRPSGVVLPLSMQDA</sequence>
<dbReference type="AlphaFoldDB" id="A0AA39WDG1"/>
<keyword evidence="3" id="KW-1185">Reference proteome</keyword>
<evidence type="ECO:0000256" key="1">
    <source>
        <dbReference type="SAM" id="Phobius"/>
    </source>
</evidence>
<name>A0AA39WDG1_9PEZI</name>
<keyword evidence="1" id="KW-0812">Transmembrane</keyword>
<reference evidence="2" key="1">
    <citation type="submission" date="2023-06" db="EMBL/GenBank/DDBJ databases">
        <title>Genome-scale phylogeny and comparative genomics of the fungal order Sordariales.</title>
        <authorList>
            <consortium name="Lawrence Berkeley National Laboratory"/>
            <person name="Hensen N."/>
            <person name="Bonometti L."/>
            <person name="Westerberg I."/>
            <person name="Brannstrom I.O."/>
            <person name="Guillou S."/>
            <person name="Cros-Aarteil S."/>
            <person name="Calhoun S."/>
            <person name="Haridas S."/>
            <person name="Kuo A."/>
            <person name="Mondo S."/>
            <person name="Pangilinan J."/>
            <person name="Riley R."/>
            <person name="Labutti K."/>
            <person name="Andreopoulos B."/>
            <person name="Lipzen A."/>
            <person name="Chen C."/>
            <person name="Yanf M."/>
            <person name="Daum C."/>
            <person name="Ng V."/>
            <person name="Clum A."/>
            <person name="Steindorff A."/>
            <person name="Ohm R."/>
            <person name="Martin F."/>
            <person name="Silar P."/>
            <person name="Natvig D."/>
            <person name="Lalanne C."/>
            <person name="Gautier V."/>
            <person name="Ament-Velasquez S.L."/>
            <person name="Kruys A."/>
            <person name="Hutchinson M.I."/>
            <person name="Powell A.J."/>
            <person name="Barry K."/>
            <person name="Miller A.N."/>
            <person name="Grigoriev I.V."/>
            <person name="Debuchy R."/>
            <person name="Gladieux P."/>
            <person name="Thoren M.H."/>
            <person name="Johannesson H."/>
        </authorList>
    </citation>
    <scope>NUCLEOTIDE SEQUENCE</scope>
    <source>
        <strain evidence="2">CBS 606.72</strain>
    </source>
</reference>